<dbReference type="Gene3D" id="1.10.287.950">
    <property type="entry name" value="Methyl-accepting chemotaxis protein"/>
    <property type="match status" value="1"/>
</dbReference>
<evidence type="ECO:0000259" key="6">
    <source>
        <dbReference type="PROSITE" id="PS50111"/>
    </source>
</evidence>
<dbReference type="RefSeq" id="WP_187301501.1">
    <property type="nucleotide sequence ID" value="NZ_JACRYT010000001.1"/>
</dbReference>
<dbReference type="Pfam" id="PF12729">
    <property type="entry name" value="4HB_MCP_1"/>
    <property type="match status" value="1"/>
</dbReference>
<reference evidence="8" key="1">
    <citation type="submission" date="2020-08" db="EMBL/GenBank/DDBJ databases">
        <title>Genome public.</title>
        <authorList>
            <person name="Liu C."/>
            <person name="Sun Q."/>
        </authorList>
    </citation>
    <scope>NUCLEOTIDE SEQUENCE</scope>
    <source>
        <strain evidence="8">BX12</strain>
    </source>
</reference>
<organism evidence="8 9">
    <name type="scientific">Zhenpiania hominis</name>
    <dbReference type="NCBI Taxonomy" id="2763644"/>
    <lineage>
        <taxon>Bacteria</taxon>
        <taxon>Bacillati</taxon>
        <taxon>Bacillota</taxon>
        <taxon>Clostridia</taxon>
        <taxon>Peptostreptococcales</taxon>
        <taxon>Anaerovoracaceae</taxon>
        <taxon>Zhenpiania</taxon>
    </lineage>
</organism>
<dbReference type="GO" id="GO:0007165">
    <property type="term" value="P:signal transduction"/>
    <property type="evidence" value="ECO:0007669"/>
    <property type="project" value="UniProtKB-KW"/>
</dbReference>
<dbReference type="SMART" id="SM00304">
    <property type="entry name" value="HAMP"/>
    <property type="match status" value="1"/>
</dbReference>
<dbReference type="CDD" id="cd11386">
    <property type="entry name" value="MCP_signal"/>
    <property type="match status" value="1"/>
</dbReference>
<comment type="caution">
    <text evidence="8">The sequence shown here is derived from an EMBL/GenBank/DDBJ whole genome shotgun (WGS) entry which is preliminary data.</text>
</comment>
<dbReference type="SUPFAM" id="SSF58104">
    <property type="entry name" value="Methyl-accepting chemotaxis protein (MCP) signaling domain"/>
    <property type="match status" value="1"/>
</dbReference>
<dbReference type="PANTHER" id="PTHR43531:SF11">
    <property type="entry name" value="METHYL-ACCEPTING CHEMOTAXIS PROTEIN 3"/>
    <property type="match status" value="1"/>
</dbReference>
<keyword evidence="5" id="KW-0812">Transmembrane</keyword>
<feature type="region of interest" description="Disordered" evidence="4">
    <location>
        <begin position="573"/>
        <end position="606"/>
    </location>
</feature>
<protein>
    <submittedName>
        <fullName evidence="8">MCP four helix bundle domain-containing protein</fullName>
    </submittedName>
</protein>
<evidence type="ECO:0000313" key="9">
    <source>
        <dbReference type="Proteomes" id="UP000602647"/>
    </source>
</evidence>
<evidence type="ECO:0000256" key="5">
    <source>
        <dbReference type="SAM" id="Phobius"/>
    </source>
</evidence>
<feature type="compositionally biased region" description="Low complexity" evidence="4">
    <location>
        <begin position="573"/>
        <end position="598"/>
    </location>
</feature>
<feature type="domain" description="HAMP" evidence="7">
    <location>
        <begin position="216"/>
        <end position="269"/>
    </location>
</feature>
<accession>A0A923NG23</accession>
<evidence type="ECO:0000256" key="1">
    <source>
        <dbReference type="ARBA" id="ARBA00022500"/>
    </source>
</evidence>
<dbReference type="GO" id="GO:0004888">
    <property type="term" value="F:transmembrane signaling receptor activity"/>
    <property type="evidence" value="ECO:0007669"/>
    <property type="project" value="TreeGrafter"/>
</dbReference>
<comment type="similarity">
    <text evidence="2">Belongs to the methyl-accepting chemotaxis (MCP) protein family.</text>
</comment>
<evidence type="ECO:0000256" key="4">
    <source>
        <dbReference type="SAM" id="MobiDB-lite"/>
    </source>
</evidence>
<dbReference type="InterPro" id="IPR004089">
    <property type="entry name" value="MCPsignal_dom"/>
</dbReference>
<dbReference type="CDD" id="cd06225">
    <property type="entry name" value="HAMP"/>
    <property type="match status" value="1"/>
</dbReference>
<keyword evidence="3" id="KW-0807">Transducer</keyword>
<feature type="domain" description="Methyl-accepting transducer" evidence="6">
    <location>
        <begin position="321"/>
        <end position="550"/>
    </location>
</feature>
<name>A0A923NG23_9FIRM</name>
<feature type="transmembrane region" description="Helical" evidence="5">
    <location>
        <begin position="191"/>
        <end position="212"/>
    </location>
</feature>
<dbReference type="InterPro" id="IPR003660">
    <property type="entry name" value="HAMP_dom"/>
</dbReference>
<dbReference type="InterPro" id="IPR024478">
    <property type="entry name" value="HlyB_4HB_MCP"/>
</dbReference>
<gene>
    <name evidence="8" type="ORF">H9L42_00455</name>
</gene>
<dbReference type="EMBL" id="JACRYT010000001">
    <property type="protein sequence ID" value="MBC6678301.1"/>
    <property type="molecule type" value="Genomic_DNA"/>
</dbReference>
<keyword evidence="5" id="KW-1133">Transmembrane helix</keyword>
<dbReference type="PANTHER" id="PTHR43531">
    <property type="entry name" value="PROTEIN ICFG"/>
    <property type="match status" value="1"/>
</dbReference>
<dbReference type="AlphaFoldDB" id="A0A923NG23"/>
<keyword evidence="1" id="KW-0145">Chemotaxis</keyword>
<evidence type="ECO:0000256" key="2">
    <source>
        <dbReference type="ARBA" id="ARBA00029447"/>
    </source>
</evidence>
<dbReference type="PROSITE" id="PS50885">
    <property type="entry name" value="HAMP"/>
    <property type="match status" value="1"/>
</dbReference>
<dbReference type="PROSITE" id="PS50111">
    <property type="entry name" value="CHEMOTAXIS_TRANSDUC_2"/>
    <property type="match status" value="1"/>
</dbReference>
<dbReference type="Pfam" id="PF00015">
    <property type="entry name" value="MCPsignal"/>
    <property type="match status" value="1"/>
</dbReference>
<proteinExistence type="inferred from homology"/>
<keyword evidence="9" id="KW-1185">Reference proteome</keyword>
<evidence type="ECO:0000256" key="3">
    <source>
        <dbReference type="PROSITE-ProRule" id="PRU00284"/>
    </source>
</evidence>
<evidence type="ECO:0000259" key="7">
    <source>
        <dbReference type="PROSITE" id="PS50885"/>
    </source>
</evidence>
<keyword evidence="5" id="KW-0472">Membrane</keyword>
<dbReference type="GO" id="GO:0006935">
    <property type="term" value="P:chemotaxis"/>
    <property type="evidence" value="ECO:0007669"/>
    <property type="project" value="UniProtKB-KW"/>
</dbReference>
<dbReference type="Pfam" id="PF00672">
    <property type="entry name" value="HAMP"/>
    <property type="match status" value="1"/>
</dbReference>
<dbReference type="GO" id="GO:0005886">
    <property type="term" value="C:plasma membrane"/>
    <property type="evidence" value="ECO:0007669"/>
    <property type="project" value="TreeGrafter"/>
</dbReference>
<sequence>MIKNMSIKARLTFTCIIIAVVAMLSGVVGIVISQQLHSDYSTAIENLGTSQDDIGKTSAALSKADNAMSFAIASTNTDEIRDAVSSFDEAVDDVSKYSASFEGTLQSRKEQNAYADFQSAFEEYKDTASSYVNQGSNADTDSAQKSSILVKALQDTESLSQDAQASLTSILDEKASSALALQSSAETTFRAGLIIAILLMVIACVIVVISTISQKKTIVEPLDACTARLKKLSQGDLRTPVPEYDSQNEIGEIVRSTQIIVDALQKIINDEIQLLSQMSEGDFTVKSTCKELYIADFAPLLDAIRAICYRLNDLLLQIDEASSQVDAGADQVSSGAQALSQGATEQASSVEELAATINDISHHVTENAQNAGHVQELANQVGSELTESNRHMDEMTEAMAEIGNASNEIGKIIKTIEDIAFQTNILALNAAVEAARAGSAGKGFAVVADEVRNLAGKSQDAAQNTTSLIENAIAAVKKGTGIADVTAQAMANVVTSSEEVVNLINSISDASKEQAESITQVTQGVDQISSVVQTNSATAQESAAASEELSGQAHLLKELISAFKFRGRDEYSTGTSAPAHAASSASDLELSSSDYSLDMGLSDEKY</sequence>
<dbReference type="Proteomes" id="UP000602647">
    <property type="component" value="Unassembled WGS sequence"/>
</dbReference>
<evidence type="ECO:0000313" key="8">
    <source>
        <dbReference type="EMBL" id="MBC6678301.1"/>
    </source>
</evidence>
<dbReference type="SMART" id="SM00283">
    <property type="entry name" value="MA"/>
    <property type="match status" value="1"/>
</dbReference>
<dbReference type="Gene3D" id="6.10.340.10">
    <property type="match status" value="1"/>
</dbReference>
<dbReference type="InterPro" id="IPR051310">
    <property type="entry name" value="MCP_chemotaxis"/>
</dbReference>